<organism evidence="8">
    <name type="scientific">marine sediment metagenome</name>
    <dbReference type="NCBI Taxonomy" id="412755"/>
    <lineage>
        <taxon>unclassified sequences</taxon>
        <taxon>metagenomes</taxon>
        <taxon>ecological metagenomes</taxon>
    </lineage>
</organism>
<dbReference type="GO" id="GO:0005737">
    <property type="term" value="C:cytoplasm"/>
    <property type="evidence" value="ECO:0007669"/>
    <property type="project" value="InterPro"/>
</dbReference>
<dbReference type="CDD" id="cd01992">
    <property type="entry name" value="TilS_N"/>
    <property type="match status" value="1"/>
</dbReference>
<evidence type="ECO:0000313" key="8">
    <source>
        <dbReference type="EMBL" id="GAH22285.1"/>
    </source>
</evidence>
<dbReference type="PANTHER" id="PTHR43033:SF1">
    <property type="entry name" value="TRNA(ILE)-LYSIDINE SYNTHASE-RELATED"/>
    <property type="match status" value="1"/>
</dbReference>
<feature type="non-terminal residue" evidence="8">
    <location>
        <position position="243"/>
    </location>
</feature>
<protein>
    <recommendedName>
        <fullName evidence="1">tRNA(Ile)-lysidine synthetase</fullName>
        <ecNumber evidence="1">6.3.4.19</ecNumber>
    </recommendedName>
</protein>
<name>X1EPL0_9ZZZZ</name>
<dbReference type="GO" id="GO:0032267">
    <property type="term" value="F:tRNA(Ile)-lysidine synthase activity"/>
    <property type="evidence" value="ECO:0007669"/>
    <property type="project" value="UniProtKB-EC"/>
</dbReference>
<evidence type="ECO:0000256" key="6">
    <source>
        <dbReference type="ARBA" id="ARBA00048539"/>
    </source>
</evidence>
<keyword evidence="4" id="KW-0547">Nucleotide-binding</keyword>
<dbReference type="InterPro" id="IPR014729">
    <property type="entry name" value="Rossmann-like_a/b/a_fold"/>
</dbReference>
<sequence>FARKEKLSEEEAARQVRYEFLSKVSLRYKANKIALGHTEDDQLETILMRLIRGTGQEGLKGIPPVRILNLKPRIEIVRPLIETSRSEIESYLARHNLKARLDSSNLKPIYLRNKIRLELLPLLRKYNPRIKEVLLSTVRILREEEEYLQENTEKVFNRVIKEKKKGRIGLKLKDFSNYPRALQRRVLREAIRFIQGDLQGFTFQHYENILKLTKESPSGSQIDLPHNLIVQKDYGQLNIFKKK</sequence>
<dbReference type="EMBL" id="BARU01004632">
    <property type="protein sequence ID" value="GAH22285.1"/>
    <property type="molecule type" value="Genomic_DNA"/>
</dbReference>
<dbReference type="Gene3D" id="3.30.465.60">
    <property type="match status" value="1"/>
</dbReference>
<proteinExistence type="predicted"/>
<dbReference type="AlphaFoldDB" id="X1EPL0"/>
<evidence type="ECO:0000256" key="4">
    <source>
        <dbReference type="ARBA" id="ARBA00022741"/>
    </source>
</evidence>
<keyword evidence="5" id="KW-0067">ATP-binding</keyword>
<evidence type="ECO:0000256" key="2">
    <source>
        <dbReference type="ARBA" id="ARBA00022598"/>
    </source>
</evidence>
<keyword evidence="2" id="KW-0436">Ligase</keyword>
<dbReference type="SUPFAM" id="SSF52402">
    <property type="entry name" value="Adenine nucleotide alpha hydrolases-like"/>
    <property type="match status" value="1"/>
</dbReference>
<dbReference type="InterPro" id="IPR012795">
    <property type="entry name" value="tRNA_Ile_lys_synt_N"/>
</dbReference>
<gene>
    <name evidence="8" type="ORF">S03H2_09211</name>
</gene>
<accession>X1EPL0</accession>
<dbReference type="InterPro" id="IPR012094">
    <property type="entry name" value="tRNA_Ile_lys_synt"/>
</dbReference>
<feature type="non-terminal residue" evidence="8">
    <location>
        <position position="1"/>
    </location>
</feature>
<keyword evidence="3" id="KW-0819">tRNA processing</keyword>
<evidence type="ECO:0000256" key="3">
    <source>
        <dbReference type="ARBA" id="ARBA00022694"/>
    </source>
</evidence>
<feature type="domain" description="tRNA(Ile)-lysidine/2-thiocytidine synthase N-terminal" evidence="7">
    <location>
        <begin position="4"/>
        <end position="117"/>
    </location>
</feature>
<dbReference type="NCBIfam" id="TIGR02432">
    <property type="entry name" value="lysidine_TilS_N"/>
    <property type="match status" value="1"/>
</dbReference>
<dbReference type="PANTHER" id="PTHR43033">
    <property type="entry name" value="TRNA(ILE)-LYSIDINE SYNTHASE-RELATED"/>
    <property type="match status" value="1"/>
</dbReference>
<evidence type="ECO:0000256" key="5">
    <source>
        <dbReference type="ARBA" id="ARBA00022840"/>
    </source>
</evidence>
<reference evidence="8" key="1">
    <citation type="journal article" date="2014" name="Front. Microbiol.">
        <title>High frequency of phylogenetically diverse reductive dehalogenase-homologous genes in deep subseafloor sedimentary metagenomes.</title>
        <authorList>
            <person name="Kawai M."/>
            <person name="Futagami T."/>
            <person name="Toyoda A."/>
            <person name="Takaki Y."/>
            <person name="Nishi S."/>
            <person name="Hori S."/>
            <person name="Arai W."/>
            <person name="Tsubouchi T."/>
            <person name="Morono Y."/>
            <person name="Uchiyama I."/>
            <person name="Ito T."/>
            <person name="Fujiyama A."/>
            <person name="Inagaki F."/>
            <person name="Takami H."/>
        </authorList>
    </citation>
    <scope>NUCLEOTIDE SEQUENCE</scope>
    <source>
        <strain evidence="8">Expedition CK06-06</strain>
    </source>
</reference>
<evidence type="ECO:0000256" key="1">
    <source>
        <dbReference type="ARBA" id="ARBA00013267"/>
    </source>
</evidence>
<evidence type="ECO:0000259" key="7">
    <source>
        <dbReference type="Pfam" id="PF01171"/>
    </source>
</evidence>
<comment type="caution">
    <text evidence="8">The sequence shown here is derived from an EMBL/GenBank/DDBJ whole genome shotgun (WGS) entry which is preliminary data.</text>
</comment>
<dbReference type="SUPFAM" id="SSF82829">
    <property type="entry name" value="MesJ substrate recognition domain-like"/>
    <property type="match status" value="1"/>
</dbReference>
<dbReference type="Gene3D" id="3.40.50.620">
    <property type="entry name" value="HUPs"/>
    <property type="match status" value="1"/>
</dbReference>
<dbReference type="Pfam" id="PF01171">
    <property type="entry name" value="ATP_bind_3"/>
    <property type="match status" value="1"/>
</dbReference>
<comment type="catalytic activity">
    <reaction evidence="6">
        <text>cytidine(34) in tRNA(Ile2) + L-lysine + ATP = lysidine(34) in tRNA(Ile2) + AMP + diphosphate + H(+)</text>
        <dbReference type="Rhea" id="RHEA:43744"/>
        <dbReference type="Rhea" id="RHEA-COMP:10625"/>
        <dbReference type="Rhea" id="RHEA-COMP:10670"/>
        <dbReference type="ChEBI" id="CHEBI:15378"/>
        <dbReference type="ChEBI" id="CHEBI:30616"/>
        <dbReference type="ChEBI" id="CHEBI:32551"/>
        <dbReference type="ChEBI" id="CHEBI:33019"/>
        <dbReference type="ChEBI" id="CHEBI:82748"/>
        <dbReference type="ChEBI" id="CHEBI:83665"/>
        <dbReference type="ChEBI" id="CHEBI:456215"/>
        <dbReference type="EC" id="6.3.4.19"/>
    </reaction>
</comment>
<dbReference type="GO" id="GO:0008033">
    <property type="term" value="P:tRNA processing"/>
    <property type="evidence" value="ECO:0007669"/>
    <property type="project" value="UniProtKB-KW"/>
</dbReference>
<dbReference type="EC" id="6.3.4.19" evidence="1"/>
<dbReference type="InterPro" id="IPR011063">
    <property type="entry name" value="TilS/TtcA_N"/>
</dbReference>
<dbReference type="GO" id="GO:0005524">
    <property type="term" value="F:ATP binding"/>
    <property type="evidence" value="ECO:0007669"/>
    <property type="project" value="UniProtKB-KW"/>
</dbReference>